<keyword evidence="5" id="KW-1185">Reference proteome</keyword>
<keyword evidence="2" id="KW-1133">Transmembrane helix</keyword>
<sequence length="687" mass="73922">MSARPSADLARAVSLSSQSRRSSLGQQNEPLPRHSSSGCCPNPDVFSDDYSLDRIDSEASQSYRNPSVSSVGTSTTLYSNRLTHESAVRTSPRDSIENPFGDAARVSFDETSRDTLNDTPHRSSLPQKGGNRDSLTSSVNTAPSIAQRSQSSSSRFSIPPRALSPYRGATGPSHPYAMYPQVGVGRSPSVTTTSSVRPPDRPLGDSTTPQHPYAMYPQNVVVEEGMDGPVIPVGFPGHNQPYRRPPGRADDDIADIVGPDGHTEQLPPYSRYPDGVVPAVEPVPEPHNNNPDTTTDEDHLYNFDGPPASGTSSRTLVSERSPARNSQPPTASAAAAGQTVLNEKAEGRGPRRVCCGLPIWTFVLIAVVMVICAVIGGVIGGLLGAKRATDEGNKNHTTQTIVTVTTTPGFDATPLATQPTNVPPLPTGQFIIPPSLQNSSKLCLVNQASLVTWSCLQESLLIDVEGSGTQNTVTFQNQSVPGFFKYGAQMPYFHSDTKKLNMVLDKNDYGFGPALSFYDVMDKLVILPEDKLSADAVSKQIVSSSDILQHTSQSNQVAQVGDQPWFCWWNSTIMEFFLYVNQTTTESFESDSSSMSGKDGDSSTDSVAHYPRRIKIEEKRNLPGAKEPYCQQMRVMDGGYIVALSNTISISEVEPSSATTVIGGSGSQGGQTYRPLYGSSCYCAFLT</sequence>
<evidence type="ECO:0000313" key="5">
    <source>
        <dbReference type="Proteomes" id="UP000319663"/>
    </source>
</evidence>
<feature type="region of interest" description="Disordered" evidence="1">
    <location>
        <begin position="588"/>
        <end position="608"/>
    </location>
</feature>
<feature type="region of interest" description="Disordered" evidence="1">
    <location>
        <begin position="231"/>
        <end position="336"/>
    </location>
</feature>
<proteinExistence type="predicted"/>
<reference evidence="4 5" key="1">
    <citation type="submission" date="2019-06" db="EMBL/GenBank/DDBJ databases">
        <title>Wine fermentation using esterase from Monascus purpureus.</title>
        <authorList>
            <person name="Geng C."/>
            <person name="Zhang Y."/>
        </authorList>
    </citation>
    <scope>NUCLEOTIDE SEQUENCE [LARGE SCALE GENOMIC DNA]</scope>
    <source>
        <strain evidence="4">HQ1</strain>
    </source>
</reference>
<accession>A0A507QY61</accession>
<dbReference type="AlphaFoldDB" id="A0A507QY61"/>
<feature type="compositionally biased region" description="Low complexity" evidence="1">
    <location>
        <begin position="182"/>
        <end position="197"/>
    </location>
</feature>
<protein>
    <recommendedName>
        <fullName evidence="3">DUF7820 domain-containing protein</fullName>
    </recommendedName>
</protein>
<feature type="compositionally biased region" description="Low complexity" evidence="1">
    <location>
        <begin position="588"/>
        <end position="597"/>
    </location>
</feature>
<feature type="compositionally biased region" description="Low complexity" evidence="1">
    <location>
        <begin position="9"/>
        <end position="27"/>
    </location>
</feature>
<dbReference type="InterPro" id="IPR056722">
    <property type="entry name" value="DUF7820"/>
</dbReference>
<name>A0A507QY61_MONPU</name>
<feature type="compositionally biased region" description="Basic and acidic residues" evidence="1">
    <location>
        <begin position="82"/>
        <end position="96"/>
    </location>
</feature>
<gene>
    <name evidence="4" type="ORF">MPDQ_006361</name>
</gene>
<evidence type="ECO:0000256" key="1">
    <source>
        <dbReference type="SAM" id="MobiDB-lite"/>
    </source>
</evidence>
<evidence type="ECO:0000259" key="3">
    <source>
        <dbReference type="Pfam" id="PF25130"/>
    </source>
</evidence>
<dbReference type="OrthoDB" id="514070at2759"/>
<dbReference type="Pfam" id="PF25130">
    <property type="entry name" value="DUF7820"/>
    <property type="match status" value="1"/>
</dbReference>
<dbReference type="EMBL" id="VIFY01000054">
    <property type="protein sequence ID" value="TQB72938.1"/>
    <property type="molecule type" value="Genomic_DNA"/>
</dbReference>
<feature type="compositionally biased region" description="Basic and acidic residues" evidence="1">
    <location>
        <begin position="107"/>
        <end position="121"/>
    </location>
</feature>
<dbReference type="Proteomes" id="UP000319663">
    <property type="component" value="Unassembled WGS sequence"/>
</dbReference>
<dbReference type="STRING" id="5098.A0A507QY61"/>
<keyword evidence="2" id="KW-0472">Membrane</keyword>
<feature type="compositionally biased region" description="Low complexity" evidence="1">
    <location>
        <begin position="142"/>
        <end position="161"/>
    </location>
</feature>
<dbReference type="PANTHER" id="PTHR42078:SF1">
    <property type="entry name" value="GLUCAN 1, 4-ALPHA-GLUCOSIDASE"/>
    <property type="match status" value="1"/>
</dbReference>
<feature type="region of interest" description="Disordered" evidence="1">
    <location>
        <begin position="1"/>
        <end position="213"/>
    </location>
</feature>
<comment type="caution">
    <text evidence="4">The sequence shown here is derived from an EMBL/GenBank/DDBJ whole genome shotgun (WGS) entry which is preliminary data.</text>
</comment>
<evidence type="ECO:0000256" key="2">
    <source>
        <dbReference type="SAM" id="Phobius"/>
    </source>
</evidence>
<feature type="transmembrane region" description="Helical" evidence="2">
    <location>
        <begin position="359"/>
        <end position="385"/>
    </location>
</feature>
<evidence type="ECO:0000313" key="4">
    <source>
        <dbReference type="EMBL" id="TQB72938.1"/>
    </source>
</evidence>
<feature type="compositionally biased region" description="Polar residues" evidence="1">
    <location>
        <begin position="58"/>
        <end position="81"/>
    </location>
</feature>
<feature type="domain" description="DUF7820" evidence="3">
    <location>
        <begin position="405"/>
        <end position="597"/>
    </location>
</feature>
<keyword evidence="2" id="KW-0812">Transmembrane</keyword>
<dbReference type="PANTHER" id="PTHR42078">
    <property type="entry name" value="GLUCAN 1, 4-ALPHA-GLUCOSIDASE"/>
    <property type="match status" value="1"/>
</dbReference>
<organism evidence="4 5">
    <name type="scientific">Monascus purpureus</name>
    <name type="common">Red mold</name>
    <name type="synonym">Monascus anka</name>
    <dbReference type="NCBI Taxonomy" id="5098"/>
    <lineage>
        <taxon>Eukaryota</taxon>
        <taxon>Fungi</taxon>
        <taxon>Dikarya</taxon>
        <taxon>Ascomycota</taxon>
        <taxon>Pezizomycotina</taxon>
        <taxon>Eurotiomycetes</taxon>
        <taxon>Eurotiomycetidae</taxon>
        <taxon>Eurotiales</taxon>
        <taxon>Aspergillaceae</taxon>
        <taxon>Monascus</taxon>
    </lineage>
</organism>
<feature type="compositionally biased region" description="Polar residues" evidence="1">
    <location>
        <begin position="309"/>
        <end position="330"/>
    </location>
</feature>